<evidence type="ECO:0000256" key="2">
    <source>
        <dbReference type="SAM" id="MobiDB-lite"/>
    </source>
</evidence>
<dbReference type="OMA" id="ASHITCE"/>
<dbReference type="Gene3D" id="3.30.420.10">
    <property type="entry name" value="Ribonuclease H-like superfamily/Ribonuclease H"/>
    <property type="match status" value="1"/>
</dbReference>
<dbReference type="Pfam" id="PF13976">
    <property type="entry name" value="gag_pre-integrs"/>
    <property type="match status" value="1"/>
</dbReference>
<organism evidence="4 5">
    <name type="scientific">Cajanus cajan</name>
    <name type="common">Pigeon pea</name>
    <name type="synonym">Cajanus indicus</name>
    <dbReference type="NCBI Taxonomy" id="3821"/>
    <lineage>
        <taxon>Eukaryota</taxon>
        <taxon>Viridiplantae</taxon>
        <taxon>Streptophyta</taxon>
        <taxon>Embryophyta</taxon>
        <taxon>Tracheophyta</taxon>
        <taxon>Spermatophyta</taxon>
        <taxon>Magnoliopsida</taxon>
        <taxon>eudicotyledons</taxon>
        <taxon>Gunneridae</taxon>
        <taxon>Pentapetalae</taxon>
        <taxon>rosids</taxon>
        <taxon>fabids</taxon>
        <taxon>Fabales</taxon>
        <taxon>Fabaceae</taxon>
        <taxon>Papilionoideae</taxon>
        <taxon>50 kb inversion clade</taxon>
        <taxon>NPAAA clade</taxon>
        <taxon>indigoferoid/millettioid clade</taxon>
        <taxon>Phaseoleae</taxon>
        <taxon>Cajanus</taxon>
    </lineage>
</organism>
<sequence length="556" mass="63514">MISLNGTNYHLWKGKMKDLLFVKNLHLPVFASSKPESKSDEEWDFEHQQVCGFIRQFVDDNVYNFISNETHARSLWDKLESLYASKSGTNKLYLLKIFVELKYKEGTPISNHLSEFQGRYDQLAGVGIKFDDDLLGLFLLNSLPDSWETFRVSMISATPNGDISLQMAKSGALNEEMRRRTHGTSSYSEVLVIENRGRSQRKEQKSGRDKSRSKSRSRYKNVECHYCHKIGHIQKNCFLWKKESKDKKGKQRERDHNDGDRVTTATCGDLVCLRDYDIVNLVSDESMWIVDSGATLHVTSRKELFTSYTPGDFGVLKMGNDGVSKVIGVGDICLQTNMRMQLLLRGVKHVPDVRFNLISVQVLDDGGYDNHFGSGKWKLTKGNLIVAKGEKNSKLYWTKALVAKDSVNAMYMESSLWHRRLGHINEKGLNCLAKKDMLPGLKNAKLEKCSHCMAGKKTRVSFKKHPPPRKSELLELVHSDVCGPLKVKFFSGAVYFVTFIDDCSTKLWVYALKKKDQVLEKFKEFNALVERQSGKKLKRIRTDNGGEYCGPFVVYY</sequence>
<keyword evidence="5" id="KW-1185">Reference proteome</keyword>
<dbReference type="InterPro" id="IPR012337">
    <property type="entry name" value="RNaseH-like_sf"/>
</dbReference>
<name>A0A151SGI0_CAJCA</name>
<dbReference type="PANTHER" id="PTHR42648">
    <property type="entry name" value="TRANSPOSASE, PUTATIVE-RELATED"/>
    <property type="match status" value="1"/>
</dbReference>
<dbReference type="InterPro" id="IPR036875">
    <property type="entry name" value="Znf_CCHC_sf"/>
</dbReference>
<keyword evidence="1" id="KW-0378">Hydrolase</keyword>
<dbReference type="Proteomes" id="UP000075243">
    <property type="component" value="Chromosome 11"/>
</dbReference>
<dbReference type="GO" id="GO:0008270">
    <property type="term" value="F:zinc ion binding"/>
    <property type="evidence" value="ECO:0007669"/>
    <property type="project" value="InterPro"/>
</dbReference>
<dbReference type="Pfam" id="PF22936">
    <property type="entry name" value="Pol_BBD"/>
    <property type="match status" value="1"/>
</dbReference>
<evidence type="ECO:0000259" key="3">
    <source>
        <dbReference type="PROSITE" id="PS50994"/>
    </source>
</evidence>
<dbReference type="Pfam" id="PF14223">
    <property type="entry name" value="Retrotran_gag_2"/>
    <property type="match status" value="1"/>
</dbReference>
<dbReference type="AlphaFoldDB" id="A0A151SGI0"/>
<dbReference type="Gramene" id="C.cajan_00059.t">
    <property type="protein sequence ID" value="C.cajan_00059.t.cds1"/>
    <property type="gene ID" value="C.cajan_00059"/>
</dbReference>
<evidence type="ECO:0000256" key="1">
    <source>
        <dbReference type="ARBA" id="ARBA00022670"/>
    </source>
</evidence>
<reference evidence="4 5" key="1">
    <citation type="journal article" date="2012" name="Nat. Biotechnol.">
        <title>Draft genome sequence of pigeonpea (Cajanus cajan), an orphan legume crop of resource-poor farmers.</title>
        <authorList>
            <person name="Varshney R.K."/>
            <person name="Chen W."/>
            <person name="Li Y."/>
            <person name="Bharti A.K."/>
            <person name="Saxena R.K."/>
            <person name="Schlueter J.A."/>
            <person name="Donoghue M.T."/>
            <person name="Azam S."/>
            <person name="Fan G."/>
            <person name="Whaley A.M."/>
            <person name="Farmer A.D."/>
            <person name="Sheridan J."/>
            <person name="Iwata A."/>
            <person name="Tuteja R."/>
            <person name="Penmetsa R.V."/>
            <person name="Wu W."/>
            <person name="Upadhyaya H.D."/>
            <person name="Yang S.P."/>
            <person name="Shah T."/>
            <person name="Saxena K.B."/>
            <person name="Michael T."/>
            <person name="McCombie W.R."/>
            <person name="Yang B."/>
            <person name="Zhang G."/>
            <person name="Yang H."/>
            <person name="Wang J."/>
            <person name="Spillane C."/>
            <person name="Cook D.R."/>
            <person name="May G.D."/>
            <person name="Xu X."/>
            <person name="Jackson S.A."/>
        </authorList>
    </citation>
    <scope>NUCLEOTIDE SEQUENCE [LARGE SCALE GENOMIC DNA]</scope>
    <source>
        <strain evidence="5">cv. Asha</strain>
    </source>
</reference>
<dbReference type="PROSITE" id="PS50994">
    <property type="entry name" value="INTEGRASE"/>
    <property type="match status" value="1"/>
</dbReference>
<gene>
    <name evidence="4" type="ORF">KK1_000059</name>
</gene>
<feature type="compositionally biased region" description="Basic and acidic residues" evidence="2">
    <location>
        <begin position="197"/>
        <end position="212"/>
    </location>
</feature>
<dbReference type="GO" id="GO:0015074">
    <property type="term" value="P:DNA integration"/>
    <property type="evidence" value="ECO:0007669"/>
    <property type="project" value="InterPro"/>
</dbReference>
<dbReference type="InterPro" id="IPR054722">
    <property type="entry name" value="PolX-like_BBD"/>
</dbReference>
<feature type="region of interest" description="Disordered" evidence="2">
    <location>
        <begin position="197"/>
        <end position="217"/>
    </location>
</feature>
<dbReference type="GO" id="GO:0008233">
    <property type="term" value="F:peptidase activity"/>
    <property type="evidence" value="ECO:0007669"/>
    <property type="project" value="UniProtKB-KW"/>
</dbReference>
<dbReference type="InterPro" id="IPR025724">
    <property type="entry name" value="GAG-pre-integrase_dom"/>
</dbReference>
<dbReference type="InterPro" id="IPR001584">
    <property type="entry name" value="Integrase_cat-core"/>
</dbReference>
<keyword evidence="1" id="KW-0645">Protease</keyword>
<dbReference type="EMBL" id="CM003613">
    <property type="protein sequence ID" value="KYP53895.1"/>
    <property type="molecule type" value="Genomic_DNA"/>
</dbReference>
<proteinExistence type="predicted"/>
<dbReference type="InterPro" id="IPR039537">
    <property type="entry name" value="Retrotran_Ty1/copia-like"/>
</dbReference>
<evidence type="ECO:0000313" key="4">
    <source>
        <dbReference type="EMBL" id="KYP53895.1"/>
    </source>
</evidence>
<dbReference type="SUPFAM" id="SSF53098">
    <property type="entry name" value="Ribonuclease H-like"/>
    <property type="match status" value="1"/>
</dbReference>
<accession>A0A151SGI0</accession>
<dbReference type="Gene3D" id="4.10.60.10">
    <property type="entry name" value="Zinc finger, CCHC-type"/>
    <property type="match status" value="1"/>
</dbReference>
<protein>
    <submittedName>
        <fullName evidence="4">Retrovirus-related Pol polyprotein from transposon TNT 1-94</fullName>
    </submittedName>
</protein>
<dbReference type="InterPro" id="IPR036397">
    <property type="entry name" value="RNaseH_sf"/>
</dbReference>
<dbReference type="SUPFAM" id="SSF57756">
    <property type="entry name" value="Retrovirus zinc finger-like domains"/>
    <property type="match status" value="1"/>
</dbReference>
<evidence type="ECO:0000313" key="5">
    <source>
        <dbReference type="Proteomes" id="UP000075243"/>
    </source>
</evidence>
<feature type="domain" description="Integrase catalytic" evidence="3">
    <location>
        <begin position="463"/>
        <end position="556"/>
    </location>
</feature>
<dbReference type="GO" id="GO:0006508">
    <property type="term" value="P:proteolysis"/>
    <property type="evidence" value="ECO:0007669"/>
    <property type="project" value="UniProtKB-KW"/>
</dbReference>
<dbReference type="GO" id="GO:0003676">
    <property type="term" value="F:nucleic acid binding"/>
    <property type="evidence" value="ECO:0007669"/>
    <property type="project" value="InterPro"/>
</dbReference>
<dbReference type="PANTHER" id="PTHR42648:SF28">
    <property type="entry name" value="TRANSPOSON-ENCODED PROTEIN WITH RIBONUCLEASE H-LIKE AND RETROVIRUS ZINC FINGER-LIKE DOMAINS"/>
    <property type="match status" value="1"/>
</dbReference>